<dbReference type="SUPFAM" id="SSF54373">
    <property type="entry name" value="FAD-linked reductases, C-terminal domain"/>
    <property type="match status" value="1"/>
</dbReference>
<keyword evidence="2" id="KW-0274">FAD</keyword>
<feature type="binding site" evidence="2">
    <location>
        <position position="44"/>
    </location>
    <ligand>
        <name>FAD</name>
        <dbReference type="ChEBI" id="CHEBI:57692"/>
    </ligand>
</feature>
<feature type="binding site" evidence="2">
    <location>
        <position position="181"/>
    </location>
    <ligand>
        <name>FAD</name>
        <dbReference type="ChEBI" id="CHEBI:57692"/>
    </ligand>
</feature>
<sequence>MDIPLLTSFLQAVDDINWKYETEPSDNYCTGMQGKRCKWPRGKVMGGSSVLNHMIATRGNAWDYDRWAELGNEGWAFKDVLKYFKKSENVQIPEARKDRTYRGTNGPVSLDHAPFRTPLLNAFLEGGQELGYNLVDYNGKEQMGFSQIQGSLYRGYRMSSNRAYLHNRRIRNLHVSKKSMVHKVLIDKARKQATGVEFVKHGQRIRVYANKEVILSAGAIGSPQLLMLSGIGPAEHLKKMGIDVIKDARVGDNLMDHIAYGGLTFTVNQPVSIAVFEVLDISQPYMRDFFLEGRGPLTISGGCEGIAFLDVDNPDKKHGLPNMELISLASSIYAIQASLENFGLNQEIRDKFKWLQGTYSWGVFPMILRPKSHGWLRLKSKDPNVKPQITANYMSHPDDVRVLVKGIRAAIKVSETKAMRNLGVKLLNRTVSRCEKYPFDSDDYWECNLRSVTLTIYHYSGTCKMGPLTDKTAVVDPTLKVRVMIGFPV</sequence>
<gene>
    <name evidence="4" type="ORF">WH47_01769</name>
</gene>
<dbReference type="Gene3D" id="3.30.560.10">
    <property type="entry name" value="Glucose Oxidase, domain 3"/>
    <property type="match status" value="1"/>
</dbReference>
<evidence type="ECO:0000256" key="1">
    <source>
        <dbReference type="ARBA" id="ARBA00010790"/>
    </source>
</evidence>
<dbReference type="InterPro" id="IPR000172">
    <property type="entry name" value="GMC_OxRdtase_N"/>
</dbReference>
<protein>
    <submittedName>
        <fullName evidence="4">Glucose dehydrogenase [acceptor]</fullName>
    </submittedName>
</protein>
<dbReference type="Proteomes" id="UP000053825">
    <property type="component" value="Unassembled WGS sequence"/>
</dbReference>
<dbReference type="GO" id="GO:0050660">
    <property type="term" value="F:flavin adenine dinucleotide binding"/>
    <property type="evidence" value="ECO:0007669"/>
    <property type="project" value="InterPro"/>
</dbReference>
<dbReference type="STRING" id="597456.A0A0L7RK64"/>
<keyword evidence="2" id="KW-0285">Flavoprotein</keyword>
<evidence type="ECO:0000313" key="5">
    <source>
        <dbReference type="Proteomes" id="UP000053825"/>
    </source>
</evidence>
<dbReference type="PROSITE" id="PS00624">
    <property type="entry name" value="GMC_OXRED_2"/>
    <property type="match status" value="1"/>
</dbReference>
<dbReference type="InterPro" id="IPR012132">
    <property type="entry name" value="GMC_OxRdtase"/>
</dbReference>
<organism evidence="4 5">
    <name type="scientific">Habropoda laboriosa</name>
    <dbReference type="NCBI Taxonomy" id="597456"/>
    <lineage>
        <taxon>Eukaryota</taxon>
        <taxon>Metazoa</taxon>
        <taxon>Ecdysozoa</taxon>
        <taxon>Arthropoda</taxon>
        <taxon>Hexapoda</taxon>
        <taxon>Insecta</taxon>
        <taxon>Pterygota</taxon>
        <taxon>Neoptera</taxon>
        <taxon>Endopterygota</taxon>
        <taxon>Hymenoptera</taxon>
        <taxon>Apocrita</taxon>
        <taxon>Aculeata</taxon>
        <taxon>Apoidea</taxon>
        <taxon>Anthophila</taxon>
        <taxon>Apidae</taxon>
        <taxon>Habropoda</taxon>
    </lineage>
</organism>
<dbReference type="AlphaFoldDB" id="A0A0L7RK64"/>
<evidence type="ECO:0000313" key="4">
    <source>
        <dbReference type="EMBL" id="KOC71126.1"/>
    </source>
</evidence>
<keyword evidence="5" id="KW-1185">Reference proteome</keyword>
<comment type="similarity">
    <text evidence="1">Belongs to the GMC oxidoreductase family.</text>
</comment>
<evidence type="ECO:0000259" key="3">
    <source>
        <dbReference type="PROSITE" id="PS00624"/>
    </source>
</evidence>
<dbReference type="Pfam" id="PF00732">
    <property type="entry name" value="GMC_oxred_N"/>
    <property type="match status" value="1"/>
</dbReference>
<dbReference type="OrthoDB" id="269227at2759"/>
<proteinExistence type="inferred from homology"/>
<accession>A0A0L7RK64</accession>
<dbReference type="PANTHER" id="PTHR11552">
    <property type="entry name" value="GLUCOSE-METHANOL-CHOLINE GMC OXIDOREDUCTASE"/>
    <property type="match status" value="1"/>
</dbReference>
<dbReference type="Pfam" id="PF05199">
    <property type="entry name" value="GMC_oxred_C"/>
    <property type="match status" value="1"/>
</dbReference>
<feature type="domain" description="Glucose-methanol-choline oxidoreductase N-terminal" evidence="3">
    <location>
        <begin position="218"/>
        <end position="232"/>
    </location>
</feature>
<dbReference type="InterPro" id="IPR007867">
    <property type="entry name" value="GMC_OxRtase_C"/>
</dbReference>
<evidence type="ECO:0000256" key="2">
    <source>
        <dbReference type="PIRSR" id="PIRSR000137-2"/>
    </source>
</evidence>
<name>A0A0L7RK64_9HYME</name>
<dbReference type="SUPFAM" id="SSF51905">
    <property type="entry name" value="FAD/NAD(P)-binding domain"/>
    <property type="match status" value="1"/>
</dbReference>
<dbReference type="PANTHER" id="PTHR11552:SF158">
    <property type="entry name" value="GH23626P-RELATED"/>
    <property type="match status" value="1"/>
</dbReference>
<comment type="cofactor">
    <cofactor evidence="2">
        <name>FAD</name>
        <dbReference type="ChEBI" id="CHEBI:57692"/>
    </cofactor>
</comment>
<dbReference type="InterPro" id="IPR036188">
    <property type="entry name" value="FAD/NAD-bd_sf"/>
</dbReference>
<dbReference type="GO" id="GO:0016614">
    <property type="term" value="F:oxidoreductase activity, acting on CH-OH group of donors"/>
    <property type="evidence" value="ECO:0007669"/>
    <property type="project" value="InterPro"/>
</dbReference>
<reference evidence="4 5" key="1">
    <citation type="submission" date="2015-07" db="EMBL/GenBank/DDBJ databases">
        <title>The genome of Habropoda laboriosa.</title>
        <authorList>
            <person name="Pan H."/>
            <person name="Kapheim K."/>
        </authorList>
    </citation>
    <scope>NUCLEOTIDE SEQUENCE [LARGE SCALE GENOMIC DNA]</scope>
    <source>
        <strain evidence="4">0110345459</strain>
    </source>
</reference>
<dbReference type="Gene3D" id="3.50.50.60">
    <property type="entry name" value="FAD/NAD(P)-binding domain"/>
    <property type="match status" value="1"/>
</dbReference>
<dbReference type="EMBL" id="KQ414579">
    <property type="protein sequence ID" value="KOC71126.1"/>
    <property type="molecule type" value="Genomic_DNA"/>
</dbReference>
<dbReference type="PIRSF" id="PIRSF000137">
    <property type="entry name" value="Alcohol_oxidase"/>
    <property type="match status" value="1"/>
</dbReference>